<feature type="region of interest" description="Disordered" evidence="9">
    <location>
        <begin position="227"/>
        <end position="281"/>
    </location>
</feature>
<comment type="caution">
    <text evidence="11">The sequence shown here is derived from an EMBL/GenBank/DDBJ whole genome shotgun (WGS) entry which is preliminary data.</text>
</comment>
<keyword evidence="12" id="KW-1185">Reference proteome</keyword>
<dbReference type="Gene3D" id="1.10.150.50">
    <property type="entry name" value="Transcription Factor, Ets-1"/>
    <property type="match status" value="1"/>
</dbReference>
<dbReference type="PROSITE" id="PS50105">
    <property type="entry name" value="SAM_DOMAIN"/>
    <property type="match status" value="1"/>
</dbReference>
<dbReference type="InterPro" id="IPR013761">
    <property type="entry name" value="SAM/pointed_sf"/>
</dbReference>
<dbReference type="InterPro" id="IPR057327">
    <property type="entry name" value="Vts1_dom"/>
</dbReference>
<dbReference type="InterPro" id="IPR050897">
    <property type="entry name" value="SMAUG/VTS1_RNA-bind"/>
</dbReference>
<dbReference type="EMBL" id="JARKIF010000002">
    <property type="protein sequence ID" value="KAJ7647568.1"/>
    <property type="molecule type" value="Genomic_DNA"/>
</dbReference>
<comment type="subunit">
    <text evidence="6">Monomer. Binds to RNA.</text>
</comment>
<keyword evidence="4" id="KW-0963">Cytoplasm</keyword>
<dbReference type="CDD" id="cd09556">
    <property type="entry name" value="SAM_VTS1_fungal"/>
    <property type="match status" value="1"/>
</dbReference>
<dbReference type="Pfam" id="PF07647">
    <property type="entry name" value="SAM_2"/>
    <property type="match status" value="1"/>
</dbReference>
<comment type="similarity">
    <text evidence="3">Belongs to the VTS1 family.</text>
</comment>
<dbReference type="Proteomes" id="UP001221142">
    <property type="component" value="Unassembled WGS sequence"/>
</dbReference>
<comment type="function">
    <text evidence="8">RNA-binding protein involved in post-transcriptional regulation through transcript degradation.</text>
</comment>
<dbReference type="Pfam" id="PF25479">
    <property type="entry name" value="Vts1"/>
    <property type="match status" value="1"/>
</dbReference>
<evidence type="ECO:0000256" key="3">
    <source>
        <dbReference type="ARBA" id="ARBA00007325"/>
    </source>
</evidence>
<dbReference type="GO" id="GO:0005829">
    <property type="term" value="C:cytosol"/>
    <property type="evidence" value="ECO:0007669"/>
    <property type="project" value="UniProtKB-SubCell"/>
</dbReference>
<evidence type="ECO:0000259" key="10">
    <source>
        <dbReference type="PROSITE" id="PS50105"/>
    </source>
</evidence>
<dbReference type="InterPro" id="IPR001660">
    <property type="entry name" value="SAM"/>
</dbReference>
<dbReference type="InterPro" id="IPR037635">
    <property type="entry name" value="VTS1_SAM"/>
</dbReference>
<dbReference type="PANTHER" id="PTHR12515">
    <property type="entry name" value="STERILE ALPHA MOTIF DOMAIN CONTAINING PROTEIN 4-RELATED"/>
    <property type="match status" value="1"/>
</dbReference>
<proteinExistence type="inferred from homology"/>
<dbReference type="SMART" id="SM00454">
    <property type="entry name" value="SAM"/>
    <property type="match status" value="1"/>
</dbReference>
<organism evidence="11 12">
    <name type="scientific">Roridomyces roridus</name>
    <dbReference type="NCBI Taxonomy" id="1738132"/>
    <lineage>
        <taxon>Eukaryota</taxon>
        <taxon>Fungi</taxon>
        <taxon>Dikarya</taxon>
        <taxon>Basidiomycota</taxon>
        <taxon>Agaricomycotina</taxon>
        <taxon>Agaricomycetes</taxon>
        <taxon>Agaricomycetidae</taxon>
        <taxon>Agaricales</taxon>
        <taxon>Marasmiineae</taxon>
        <taxon>Mycenaceae</taxon>
        <taxon>Roridomyces</taxon>
    </lineage>
</organism>
<dbReference type="GO" id="GO:0000932">
    <property type="term" value="C:P-body"/>
    <property type="evidence" value="ECO:0007669"/>
    <property type="project" value="UniProtKB-SubCell"/>
</dbReference>
<feature type="compositionally biased region" description="Polar residues" evidence="9">
    <location>
        <begin position="238"/>
        <end position="251"/>
    </location>
</feature>
<reference evidence="11" key="1">
    <citation type="submission" date="2023-03" db="EMBL/GenBank/DDBJ databases">
        <title>Massive genome expansion in bonnet fungi (Mycena s.s.) driven by repeated elements and novel gene families across ecological guilds.</title>
        <authorList>
            <consortium name="Lawrence Berkeley National Laboratory"/>
            <person name="Harder C.B."/>
            <person name="Miyauchi S."/>
            <person name="Viragh M."/>
            <person name="Kuo A."/>
            <person name="Thoen E."/>
            <person name="Andreopoulos B."/>
            <person name="Lu D."/>
            <person name="Skrede I."/>
            <person name="Drula E."/>
            <person name="Henrissat B."/>
            <person name="Morin E."/>
            <person name="Kohler A."/>
            <person name="Barry K."/>
            <person name="LaButti K."/>
            <person name="Morin E."/>
            <person name="Salamov A."/>
            <person name="Lipzen A."/>
            <person name="Mereny Z."/>
            <person name="Hegedus B."/>
            <person name="Baldrian P."/>
            <person name="Stursova M."/>
            <person name="Weitz H."/>
            <person name="Taylor A."/>
            <person name="Grigoriev I.V."/>
            <person name="Nagy L.G."/>
            <person name="Martin F."/>
            <person name="Kauserud H."/>
        </authorList>
    </citation>
    <scope>NUCLEOTIDE SEQUENCE</scope>
    <source>
        <strain evidence="11">9284</strain>
    </source>
</reference>
<feature type="domain" description="SAM" evidence="10">
    <location>
        <begin position="286"/>
        <end position="347"/>
    </location>
</feature>
<comment type="subcellular location">
    <subcellularLocation>
        <location evidence="1">Cytoplasm</location>
        <location evidence="1">P-body</location>
    </subcellularLocation>
    <subcellularLocation>
        <location evidence="2">Cytoplasm</location>
        <location evidence="2">Cytosol</location>
    </subcellularLocation>
</comment>
<evidence type="ECO:0000256" key="1">
    <source>
        <dbReference type="ARBA" id="ARBA00004201"/>
    </source>
</evidence>
<dbReference type="AlphaFoldDB" id="A0AAD7G088"/>
<dbReference type="GO" id="GO:0003729">
    <property type="term" value="F:mRNA binding"/>
    <property type="evidence" value="ECO:0007669"/>
    <property type="project" value="InterPro"/>
</dbReference>
<feature type="compositionally biased region" description="Low complexity" evidence="9">
    <location>
        <begin position="264"/>
        <end position="277"/>
    </location>
</feature>
<evidence type="ECO:0000256" key="4">
    <source>
        <dbReference type="ARBA" id="ARBA00022490"/>
    </source>
</evidence>
<accession>A0AAD7G088</accession>
<evidence type="ECO:0000256" key="8">
    <source>
        <dbReference type="ARBA" id="ARBA00054767"/>
    </source>
</evidence>
<sequence length="361" mass="39362">MQYACHVLLTAQTFVGEGLDQWFEDLSKYEVTLVAMAQASTEPKFKDELGTIEQWFKVLSEAERTAAMYTLLQHSNPNQIRFFIAVLQQMAGPAGTNGPIDGSFKAKQASHSGGLRPPNLNIGLPASPATPHFNTPLSAEGNGQDVVINRPDEGSWANMVNTPLVPMFQKAAGKKNVEQNTNMGMLSPGMFPPGMINPLMLNNMALANEAQLSQLLQLQMMMGGMVPPGIQVPPTPKSGKQQSNNWRSPTGNRYPGSPLRSKNGAGKSSSTSGGATTAREDDIDPKLLEDIPAWLRTLRLHKYTECFKGLTWKEMVLLDEPTLEAKGVAALGARRRLIKTFDLVKKKMGMETETSEPPPEA</sequence>
<evidence type="ECO:0000256" key="7">
    <source>
        <dbReference type="ARBA" id="ARBA00024136"/>
    </source>
</evidence>
<keyword evidence="5" id="KW-0694">RNA-binding</keyword>
<evidence type="ECO:0000256" key="5">
    <source>
        <dbReference type="ARBA" id="ARBA00022884"/>
    </source>
</evidence>
<gene>
    <name evidence="11" type="ORF">FB45DRAFT_734075</name>
</gene>
<dbReference type="PANTHER" id="PTHR12515:SF5">
    <property type="entry name" value="PROTEIN SMAUG"/>
    <property type="match status" value="1"/>
</dbReference>
<evidence type="ECO:0000256" key="2">
    <source>
        <dbReference type="ARBA" id="ARBA00004514"/>
    </source>
</evidence>
<name>A0AAD7G088_9AGAR</name>
<evidence type="ECO:0000313" key="11">
    <source>
        <dbReference type="EMBL" id="KAJ7647568.1"/>
    </source>
</evidence>
<evidence type="ECO:0000313" key="12">
    <source>
        <dbReference type="Proteomes" id="UP001221142"/>
    </source>
</evidence>
<protein>
    <recommendedName>
        <fullName evidence="7">RNA-binding protein VTS1</fullName>
    </recommendedName>
</protein>
<evidence type="ECO:0000256" key="6">
    <source>
        <dbReference type="ARBA" id="ARBA00024046"/>
    </source>
</evidence>
<evidence type="ECO:0000256" key="9">
    <source>
        <dbReference type="SAM" id="MobiDB-lite"/>
    </source>
</evidence>
<dbReference type="SUPFAM" id="SSF47769">
    <property type="entry name" value="SAM/Pointed domain"/>
    <property type="match status" value="1"/>
</dbReference>
<dbReference type="GO" id="GO:0000289">
    <property type="term" value="P:nuclear-transcribed mRNA poly(A) tail shortening"/>
    <property type="evidence" value="ECO:0007669"/>
    <property type="project" value="TreeGrafter"/>
</dbReference>